<reference evidence="1 2" key="1">
    <citation type="submission" date="2024-05" db="EMBL/GenBank/DDBJ databases">
        <title>Achromobacter denitrificans. BP1, complete genome.</title>
        <authorList>
            <person name="Zhang B."/>
        </authorList>
    </citation>
    <scope>NUCLEOTIDE SEQUENCE [LARGE SCALE GENOMIC DNA]</scope>
    <source>
        <strain evidence="1 2">BP1</strain>
    </source>
</reference>
<protein>
    <recommendedName>
        <fullName evidence="3">LysR family transcriptional regulator</fullName>
    </recommendedName>
</protein>
<evidence type="ECO:0000313" key="2">
    <source>
        <dbReference type="Proteomes" id="UP001446337"/>
    </source>
</evidence>
<dbReference type="GeneID" id="92848726"/>
<sequence>MALKHAAFLDVIDARVPRRGVALFLRVAGETGALSRTPAN</sequence>
<name>A0ABZ3GA74_ACHDE</name>
<dbReference type="EMBL" id="CP154792">
    <property type="protein sequence ID" value="XAN18993.1"/>
    <property type="molecule type" value="Genomic_DNA"/>
</dbReference>
<dbReference type="Proteomes" id="UP001446337">
    <property type="component" value="Chromosome"/>
</dbReference>
<evidence type="ECO:0000313" key="1">
    <source>
        <dbReference type="EMBL" id="XAN18993.1"/>
    </source>
</evidence>
<keyword evidence="2" id="KW-1185">Reference proteome</keyword>
<gene>
    <name evidence="1" type="ORF">AAIK43_13360</name>
</gene>
<proteinExistence type="predicted"/>
<organism evidence="1 2">
    <name type="scientific">Achromobacter denitrificans</name>
    <name type="common">Alcaligenes denitrificans</name>
    <dbReference type="NCBI Taxonomy" id="32002"/>
    <lineage>
        <taxon>Bacteria</taxon>
        <taxon>Pseudomonadati</taxon>
        <taxon>Pseudomonadota</taxon>
        <taxon>Betaproteobacteria</taxon>
        <taxon>Burkholderiales</taxon>
        <taxon>Alcaligenaceae</taxon>
        <taxon>Achromobacter</taxon>
    </lineage>
</organism>
<accession>A0ABZ3GA74</accession>
<evidence type="ECO:0008006" key="3">
    <source>
        <dbReference type="Google" id="ProtNLM"/>
    </source>
</evidence>
<dbReference type="RefSeq" id="WP_255220865.1">
    <property type="nucleotide sequence ID" value="NZ_BLWG01000679.1"/>
</dbReference>